<dbReference type="InterPro" id="IPR023828">
    <property type="entry name" value="Peptidase_S8_Ser-AS"/>
</dbReference>
<keyword evidence="9" id="KW-0732">Signal</keyword>
<evidence type="ECO:0000256" key="4">
    <source>
        <dbReference type="ARBA" id="ARBA00022825"/>
    </source>
</evidence>
<dbReference type="PROSITE" id="PS00137">
    <property type="entry name" value="SUBTILASE_HIS"/>
    <property type="match status" value="1"/>
</dbReference>
<dbReference type="InterPro" id="IPR036852">
    <property type="entry name" value="Peptidase_S8/S53_dom_sf"/>
</dbReference>
<dbReference type="PANTHER" id="PTHR43806">
    <property type="entry name" value="PEPTIDASE S8"/>
    <property type="match status" value="1"/>
</dbReference>
<keyword evidence="2 7" id="KW-0645">Protease</keyword>
<comment type="catalytic activity">
    <reaction evidence="5">
        <text>Hydrolysis of proteins with broad specificity for peptide bonds, and a preference for a large uncharged residue in P1. Hydrolyzes peptide amides.</text>
        <dbReference type="EC" id="3.4.21.62"/>
    </reaction>
</comment>
<dbReference type="InterPro" id="IPR050131">
    <property type="entry name" value="Peptidase_S8_subtilisin-like"/>
</dbReference>
<protein>
    <recommendedName>
        <fullName evidence="6">subtilisin</fullName>
        <ecNumber evidence="6">3.4.21.62</ecNumber>
    </recommendedName>
</protein>
<name>A0ABN9VUI4_9DINO</name>
<keyword evidence="12" id="KW-1185">Reference proteome</keyword>
<evidence type="ECO:0000256" key="5">
    <source>
        <dbReference type="ARBA" id="ARBA00023529"/>
    </source>
</evidence>
<feature type="domain" description="Peptidase S8/S53" evidence="10">
    <location>
        <begin position="166"/>
        <end position="400"/>
    </location>
</feature>
<evidence type="ECO:0000259" key="10">
    <source>
        <dbReference type="Pfam" id="PF00082"/>
    </source>
</evidence>
<dbReference type="Proteomes" id="UP001189429">
    <property type="component" value="Unassembled WGS sequence"/>
</dbReference>
<keyword evidence="4 7" id="KW-0720">Serine protease</keyword>
<dbReference type="PROSITE" id="PS51892">
    <property type="entry name" value="SUBTILASE"/>
    <property type="match status" value="1"/>
</dbReference>
<gene>
    <name evidence="11" type="ORF">PCOR1329_LOCUS61333</name>
</gene>
<dbReference type="InterPro" id="IPR023827">
    <property type="entry name" value="Peptidase_S8_Asp-AS"/>
</dbReference>
<dbReference type="PROSITE" id="PS00138">
    <property type="entry name" value="SUBTILASE_SER"/>
    <property type="match status" value="1"/>
</dbReference>
<dbReference type="PRINTS" id="PR00723">
    <property type="entry name" value="SUBTILISIN"/>
</dbReference>
<keyword evidence="3 7" id="KW-0378">Hydrolase</keyword>
<feature type="active site" description="Charge relay system" evidence="7">
    <location>
        <position position="216"/>
    </location>
</feature>
<dbReference type="CDD" id="cd04077">
    <property type="entry name" value="Peptidases_S8_PCSK9_ProteinaseK_like"/>
    <property type="match status" value="1"/>
</dbReference>
<feature type="signal peptide" evidence="9">
    <location>
        <begin position="1"/>
        <end position="22"/>
    </location>
</feature>
<proteinExistence type="inferred from homology"/>
<comment type="similarity">
    <text evidence="1 7 8">Belongs to the peptidase S8 family.</text>
</comment>
<evidence type="ECO:0000256" key="1">
    <source>
        <dbReference type="ARBA" id="ARBA00011073"/>
    </source>
</evidence>
<accession>A0ABN9VUI4</accession>
<feature type="active site" description="Charge relay system" evidence="7">
    <location>
        <position position="173"/>
    </location>
</feature>
<dbReference type="InterPro" id="IPR034193">
    <property type="entry name" value="PCSK9_ProteinaseK-like"/>
</dbReference>
<evidence type="ECO:0000256" key="3">
    <source>
        <dbReference type="ARBA" id="ARBA00022801"/>
    </source>
</evidence>
<dbReference type="InterPro" id="IPR022398">
    <property type="entry name" value="Peptidase_S8_His-AS"/>
</dbReference>
<feature type="active site" description="Charge relay system" evidence="7">
    <location>
        <position position="369"/>
    </location>
</feature>
<feature type="chain" id="PRO_5045469961" description="subtilisin" evidence="9">
    <location>
        <begin position="23"/>
        <end position="608"/>
    </location>
</feature>
<evidence type="ECO:0000256" key="2">
    <source>
        <dbReference type="ARBA" id="ARBA00022670"/>
    </source>
</evidence>
<dbReference type="EMBL" id="CAUYUJ010017715">
    <property type="protein sequence ID" value="CAK0877213.1"/>
    <property type="molecule type" value="Genomic_DNA"/>
</dbReference>
<dbReference type="InterPro" id="IPR015500">
    <property type="entry name" value="Peptidase_S8_subtilisin-rel"/>
</dbReference>
<reference evidence="11" key="1">
    <citation type="submission" date="2023-10" db="EMBL/GenBank/DDBJ databases">
        <authorList>
            <person name="Chen Y."/>
            <person name="Shah S."/>
            <person name="Dougan E. K."/>
            <person name="Thang M."/>
            <person name="Chan C."/>
        </authorList>
    </citation>
    <scope>NUCLEOTIDE SEQUENCE [LARGE SCALE GENOMIC DNA]</scope>
</reference>
<dbReference type="PANTHER" id="PTHR43806:SF58">
    <property type="entry name" value="ALKALINE PROTEASE 1-RELATED"/>
    <property type="match status" value="1"/>
</dbReference>
<sequence>MSSFCLIASLVGVSGVSGLASAVDLELTQVWTTSTNASRQSSSVTSAVVSRTDADLKSWLCTLKIGATTEEVKTFCKEFQNPFCIGTEECLPPAEKCPEPFVQGFLTEADKDSTMAKYPALVVTCEEDPFVKRAWEHIVPDETERRTYPWNIQDIDAHVVRGRGVGVNVYVLDTGIHTTHSEFGGRAFAGADIASTGTFTVCTPSSTTCAADRHGHGTHCAGTVGSSTYGVADGATLWAMKVLDDSGSGYTFWAIVAEQYILSSGLRPAVVSMSLGGVGQSLSEQTSINALVDDGVTVVVAAGNQNLDACGYNPAWIPSAITVASYDSAGAKSVFSNYGTCVDVWAPGSSIISTFIGSNTALGLASGTSMACPHVSGLAAIMYEANPTAGSMSSSQRWDLLTASKRENWITNLPVTPASVNLVALAPTIAPTPTPTPSPTSYPTPNPTAPLPGPVGATGDPHLQNIHGERFDLMQPGRHVLINIPRGERAGRAFLLVQADAQRLGGQCTDMYFQEVNVTGAWVAANAKQTGGLRYRAQDVGAVRAHWMHFGPVQLKVAHGHTRQGLRYLNLYVKSLGRAGLAVGGLLGEDDHSEEEAPQEQCAHRMAL</sequence>
<dbReference type="Pfam" id="PF00082">
    <property type="entry name" value="Peptidase_S8"/>
    <property type="match status" value="1"/>
</dbReference>
<evidence type="ECO:0000256" key="9">
    <source>
        <dbReference type="SAM" id="SignalP"/>
    </source>
</evidence>
<dbReference type="EC" id="3.4.21.62" evidence="6"/>
<dbReference type="SUPFAM" id="SSF52743">
    <property type="entry name" value="Subtilisin-like"/>
    <property type="match status" value="1"/>
</dbReference>
<comment type="caution">
    <text evidence="11">The sequence shown here is derived from an EMBL/GenBank/DDBJ whole genome shotgun (WGS) entry which is preliminary data.</text>
</comment>
<evidence type="ECO:0000313" key="11">
    <source>
        <dbReference type="EMBL" id="CAK0877213.1"/>
    </source>
</evidence>
<evidence type="ECO:0000256" key="8">
    <source>
        <dbReference type="RuleBase" id="RU003355"/>
    </source>
</evidence>
<evidence type="ECO:0000313" key="12">
    <source>
        <dbReference type="Proteomes" id="UP001189429"/>
    </source>
</evidence>
<evidence type="ECO:0000256" key="6">
    <source>
        <dbReference type="ARBA" id="ARBA00023619"/>
    </source>
</evidence>
<dbReference type="InterPro" id="IPR000209">
    <property type="entry name" value="Peptidase_S8/S53_dom"/>
</dbReference>
<dbReference type="Gene3D" id="3.40.50.200">
    <property type="entry name" value="Peptidase S8/S53 domain"/>
    <property type="match status" value="1"/>
</dbReference>
<organism evidence="11 12">
    <name type="scientific">Prorocentrum cordatum</name>
    <dbReference type="NCBI Taxonomy" id="2364126"/>
    <lineage>
        <taxon>Eukaryota</taxon>
        <taxon>Sar</taxon>
        <taxon>Alveolata</taxon>
        <taxon>Dinophyceae</taxon>
        <taxon>Prorocentrales</taxon>
        <taxon>Prorocentraceae</taxon>
        <taxon>Prorocentrum</taxon>
    </lineage>
</organism>
<dbReference type="PROSITE" id="PS00136">
    <property type="entry name" value="SUBTILASE_ASP"/>
    <property type="match status" value="1"/>
</dbReference>
<evidence type="ECO:0000256" key="7">
    <source>
        <dbReference type="PROSITE-ProRule" id="PRU01240"/>
    </source>
</evidence>